<dbReference type="AlphaFoldDB" id="A0A0F9ELW8"/>
<organism evidence="1">
    <name type="scientific">marine sediment metagenome</name>
    <dbReference type="NCBI Taxonomy" id="412755"/>
    <lineage>
        <taxon>unclassified sequences</taxon>
        <taxon>metagenomes</taxon>
        <taxon>ecological metagenomes</taxon>
    </lineage>
</organism>
<proteinExistence type="predicted"/>
<dbReference type="EMBL" id="LAZR01034226">
    <property type="protein sequence ID" value="KKL45890.1"/>
    <property type="molecule type" value="Genomic_DNA"/>
</dbReference>
<sequence length="271" mass="31916">MDKFYYVTVATGAGFIKTYSQWAVNSLLKTGVSPENVHFIGKDRKDIRLVRRLCPDLVNLHRVKEKLEHVKWQYHGGKRKYSLFKSGALYKTFPQPYADRYMVYFDGDVLWYKNPTPFFTTKCEKTWFHHGKDLAKRASISRKKVRLDNIESLSKWVSLPMAHLMIKHKAKKLPQREVVSGLYLLHPRDHAAVLKLTHEGCLENADKFIRHEGAGEQKPMNAALAILNVDWHGGSRFFCPEHKEYFDHFFGAKDMKKRFLKKLKEQVYRWR</sequence>
<accession>A0A0F9ELW8</accession>
<protein>
    <recommendedName>
        <fullName evidence="2">Nucleotide-diphospho-sugar transferase domain-containing protein</fullName>
    </recommendedName>
</protein>
<gene>
    <name evidence="1" type="ORF">LCGC14_2351100</name>
</gene>
<comment type="caution">
    <text evidence="1">The sequence shown here is derived from an EMBL/GenBank/DDBJ whole genome shotgun (WGS) entry which is preliminary data.</text>
</comment>
<dbReference type="SUPFAM" id="SSF53448">
    <property type="entry name" value="Nucleotide-diphospho-sugar transferases"/>
    <property type="match status" value="1"/>
</dbReference>
<name>A0A0F9ELW8_9ZZZZ</name>
<reference evidence="1" key="1">
    <citation type="journal article" date="2015" name="Nature">
        <title>Complex archaea that bridge the gap between prokaryotes and eukaryotes.</title>
        <authorList>
            <person name="Spang A."/>
            <person name="Saw J.H."/>
            <person name="Jorgensen S.L."/>
            <person name="Zaremba-Niedzwiedzka K."/>
            <person name="Martijn J."/>
            <person name="Lind A.E."/>
            <person name="van Eijk R."/>
            <person name="Schleper C."/>
            <person name="Guy L."/>
            <person name="Ettema T.J."/>
        </authorList>
    </citation>
    <scope>NUCLEOTIDE SEQUENCE</scope>
</reference>
<evidence type="ECO:0000313" key="1">
    <source>
        <dbReference type="EMBL" id="KKL45890.1"/>
    </source>
</evidence>
<dbReference type="InterPro" id="IPR029044">
    <property type="entry name" value="Nucleotide-diphossugar_trans"/>
</dbReference>
<evidence type="ECO:0008006" key="2">
    <source>
        <dbReference type="Google" id="ProtNLM"/>
    </source>
</evidence>